<feature type="domain" description="HTH luxR-type" evidence="4">
    <location>
        <begin position="147"/>
        <end position="212"/>
    </location>
</feature>
<dbReference type="SMART" id="SM00421">
    <property type="entry name" value="HTH_LUXR"/>
    <property type="match status" value="1"/>
</dbReference>
<evidence type="ECO:0000259" key="5">
    <source>
        <dbReference type="PROSITE" id="PS50110"/>
    </source>
</evidence>
<dbReference type="PRINTS" id="PR00038">
    <property type="entry name" value="HTHLUXR"/>
</dbReference>
<dbReference type="InterPro" id="IPR000792">
    <property type="entry name" value="Tscrpt_reg_LuxR_C"/>
</dbReference>
<feature type="domain" description="Response regulatory" evidence="5">
    <location>
        <begin position="6"/>
        <end position="123"/>
    </location>
</feature>
<keyword evidence="2" id="KW-0238">DNA-binding</keyword>
<evidence type="ECO:0000313" key="6">
    <source>
        <dbReference type="EMBL" id="WPJ95678.1"/>
    </source>
</evidence>
<gene>
    <name evidence="6" type="ORF">SH580_19860</name>
</gene>
<evidence type="ECO:0000256" key="3">
    <source>
        <dbReference type="PROSITE-ProRule" id="PRU00169"/>
    </source>
</evidence>
<dbReference type="Pfam" id="PF00196">
    <property type="entry name" value="GerE"/>
    <property type="match status" value="1"/>
</dbReference>
<dbReference type="Proteomes" id="UP001324993">
    <property type="component" value="Chromosome"/>
</dbReference>
<dbReference type="SUPFAM" id="SSF52172">
    <property type="entry name" value="CheY-like"/>
    <property type="match status" value="1"/>
</dbReference>
<dbReference type="PANTHER" id="PTHR43214">
    <property type="entry name" value="TWO-COMPONENT RESPONSE REGULATOR"/>
    <property type="match status" value="1"/>
</dbReference>
<organism evidence="6 7">
    <name type="scientific">Coraliomargarita algicola</name>
    <dbReference type="NCBI Taxonomy" id="3092156"/>
    <lineage>
        <taxon>Bacteria</taxon>
        <taxon>Pseudomonadati</taxon>
        <taxon>Verrucomicrobiota</taxon>
        <taxon>Opitutia</taxon>
        <taxon>Puniceicoccales</taxon>
        <taxon>Coraliomargaritaceae</taxon>
        <taxon>Coraliomargarita</taxon>
    </lineage>
</organism>
<evidence type="ECO:0000313" key="7">
    <source>
        <dbReference type="Proteomes" id="UP001324993"/>
    </source>
</evidence>
<dbReference type="InterPro" id="IPR039420">
    <property type="entry name" value="WalR-like"/>
</dbReference>
<evidence type="ECO:0000256" key="1">
    <source>
        <dbReference type="ARBA" id="ARBA00022553"/>
    </source>
</evidence>
<dbReference type="InterPro" id="IPR058245">
    <property type="entry name" value="NreC/VraR/RcsB-like_REC"/>
</dbReference>
<dbReference type="CDD" id="cd06170">
    <property type="entry name" value="LuxR_C_like"/>
    <property type="match status" value="1"/>
</dbReference>
<proteinExistence type="predicted"/>
<keyword evidence="7" id="KW-1185">Reference proteome</keyword>
<dbReference type="SMART" id="SM00448">
    <property type="entry name" value="REC"/>
    <property type="match status" value="1"/>
</dbReference>
<feature type="modified residue" description="4-aspartylphosphate" evidence="3">
    <location>
        <position position="58"/>
    </location>
</feature>
<dbReference type="PROSITE" id="PS50043">
    <property type="entry name" value="HTH_LUXR_2"/>
    <property type="match status" value="1"/>
</dbReference>
<keyword evidence="1 3" id="KW-0597">Phosphoprotein</keyword>
<accession>A0ABZ0RKR1</accession>
<dbReference type="PROSITE" id="PS50110">
    <property type="entry name" value="RESPONSE_REGULATORY"/>
    <property type="match status" value="1"/>
</dbReference>
<dbReference type="InterPro" id="IPR001789">
    <property type="entry name" value="Sig_transdc_resp-reg_receiver"/>
</dbReference>
<dbReference type="InterPro" id="IPR011006">
    <property type="entry name" value="CheY-like_superfamily"/>
</dbReference>
<sequence length="218" mass="24263">MPSTINIIMVEDHPEYREGIALALETEPKIQLTHQFGMAEQALRALEHDTNTDVVLLDLNLPEMSGLEAIPWMIKYRPDIKIIVLSQSDDESDILQAIHLGAAGYLLKESTLEQIINGIQTVVKGGASLDPRVAKFIINTVQKKIPAPNAKQLLSERELEILKLLSEGYMKKEISDHLKIETSTVATHVRRIYEKLQVPNAPAAITKAYRTGIFSSGD</sequence>
<dbReference type="CDD" id="cd17535">
    <property type="entry name" value="REC_NarL-like"/>
    <property type="match status" value="1"/>
</dbReference>
<evidence type="ECO:0000256" key="2">
    <source>
        <dbReference type="ARBA" id="ARBA00023125"/>
    </source>
</evidence>
<dbReference type="InterPro" id="IPR016032">
    <property type="entry name" value="Sig_transdc_resp-reg_C-effctor"/>
</dbReference>
<protein>
    <submittedName>
        <fullName evidence="6">Response regulator transcription factor</fullName>
    </submittedName>
</protein>
<dbReference type="RefSeq" id="WP_319832556.1">
    <property type="nucleotide sequence ID" value="NZ_CP138858.1"/>
</dbReference>
<dbReference type="Gene3D" id="3.40.50.2300">
    <property type="match status" value="1"/>
</dbReference>
<reference evidence="6 7" key="1">
    <citation type="submission" date="2023-11" db="EMBL/GenBank/DDBJ databases">
        <title>Coraliomargarita sp. nov., isolated from marine algae.</title>
        <authorList>
            <person name="Lee J.K."/>
            <person name="Baek J.H."/>
            <person name="Kim J.M."/>
            <person name="Choi D.G."/>
            <person name="Jeon C.O."/>
        </authorList>
    </citation>
    <scope>NUCLEOTIDE SEQUENCE [LARGE SCALE GENOMIC DNA]</scope>
    <source>
        <strain evidence="6 7">J2-16</strain>
    </source>
</reference>
<evidence type="ECO:0000259" key="4">
    <source>
        <dbReference type="PROSITE" id="PS50043"/>
    </source>
</evidence>
<dbReference type="Pfam" id="PF00072">
    <property type="entry name" value="Response_reg"/>
    <property type="match status" value="1"/>
</dbReference>
<dbReference type="EMBL" id="CP138858">
    <property type="protein sequence ID" value="WPJ95678.1"/>
    <property type="molecule type" value="Genomic_DNA"/>
</dbReference>
<dbReference type="PANTHER" id="PTHR43214:SF43">
    <property type="entry name" value="TWO-COMPONENT RESPONSE REGULATOR"/>
    <property type="match status" value="1"/>
</dbReference>
<name>A0ABZ0RKR1_9BACT</name>
<dbReference type="SUPFAM" id="SSF46894">
    <property type="entry name" value="C-terminal effector domain of the bipartite response regulators"/>
    <property type="match status" value="1"/>
</dbReference>